<evidence type="ECO:0000313" key="7">
    <source>
        <dbReference type="Proteomes" id="UP001059617"/>
    </source>
</evidence>
<evidence type="ECO:0000256" key="3">
    <source>
        <dbReference type="ARBA" id="ARBA00023163"/>
    </source>
</evidence>
<dbReference type="InterPro" id="IPR009057">
    <property type="entry name" value="Homeodomain-like_sf"/>
</dbReference>
<name>A0ABY5VPL9_9ACTN</name>
<dbReference type="Pfam" id="PF13305">
    <property type="entry name" value="TetR_C_33"/>
    <property type="match status" value="1"/>
</dbReference>
<dbReference type="PANTHER" id="PTHR30055">
    <property type="entry name" value="HTH-TYPE TRANSCRIPTIONAL REGULATOR RUTR"/>
    <property type="match status" value="1"/>
</dbReference>
<evidence type="ECO:0000313" key="6">
    <source>
        <dbReference type="EMBL" id="UWP79074.1"/>
    </source>
</evidence>
<dbReference type="SUPFAM" id="SSF48498">
    <property type="entry name" value="Tetracyclin repressor-like, C-terminal domain"/>
    <property type="match status" value="1"/>
</dbReference>
<keyword evidence="2 4" id="KW-0238">DNA-binding</keyword>
<keyword evidence="1" id="KW-0805">Transcription regulation</keyword>
<feature type="domain" description="HTH tetR-type" evidence="5">
    <location>
        <begin position="10"/>
        <end position="70"/>
    </location>
</feature>
<keyword evidence="3" id="KW-0804">Transcription</keyword>
<dbReference type="Gene3D" id="1.10.357.10">
    <property type="entry name" value="Tetracycline Repressor, domain 2"/>
    <property type="match status" value="1"/>
</dbReference>
<dbReference type="InterPro" id="IPR036271">
    <property type="entry name" value="Tet_transcr_reg_TetR-rel_C_sf"/>
</dbReference>
<reference evidence="6" key="1">
    <citation type="submission" date="2021-04" db="EMBL/GenBank/DDBJ databases">
        <authorList>
            <person name="Hartkoorn R.C."/>
            <person name="Beaudoing E."/>
            <person name="Hot D."/>
        </authorList>
    </citation>
    <scope>NUCLEOTIDE SEQUENCE</scope>
    <source>
        <strain evidence="6">NRRL B-16292</strain>
    </source>
</reference>
<feature type="DNA-binding region" description="H-T-H motif" evidence="4">
    <location>
        <begin position="33"/>
        <end position="52"/>
    </location>
</feature>
<dbReference type="RefSeq" id="WP_259856576.1">
    <property type="nucleotide sequence ID" value="NZ_BAAAST010000051.1"/>
</dbReference>
<evidence type="ECO:0000259" key="5">
    <source>
        <dbReference type="PROSITE" id="PS50977"/>
    </source>
</evidence>
<dbReference type="PROSITE" id="PS50977">
    <property type="entry name" value="HTH_TETR_2"/>
    <property type="match status" value="1"/>
</dbReference>
<evidence type="ECO:0000256" key="4">
    <source>
        <dbReference type="PROSITE-ProRule" id="PRU00335"/>
    </source>
</evidence>
<accession>A0ABY5VPL9</accession>
<dbReference type="Proteomes" id="UP001059617">
    <property type="component" value="Chromosome"/>
</dbReference>
<dbReference type="EMBL" id="CP073720">
    <property type="protein sequence ID" value="UWP79074.1"/>
    <property type="molecule type" value="Genomic_DNA"/>
</dbReference>
<dbReference type="PANTHER" id="PTHR30055:SF239">
    <property type="entry name" value="TRANSCRIPTIONAL REGULATORY PROTEIN"/>
    <property type="match status" value="1"/>
</dbReference>
<dbReference type="InterPro" id="IPR025996">
    <property type="entry name" value="MT1864/Rv1816-like_C"/>
</dbReference>
<dbReference type="InterPro" id="IPR050109">
    <property type="entry name" value="HTH-type_TetR-like_transc_reg"/>
</dbReference>
<dbReference type="Gene3D" id="1.10.10.60">
    <property type="entry name" value="Homeodomain-like"/>
    <property type="match status" value="1"/>
</dbReference>
<evidence type="ECO:0000256" key="2">
    <source>
        <dbReference type="ARBA" id="ARBA00023125"/>
    </source>
</evidence>
<reference evidence="6" key="2">
    <citation type="submission" date="2022-09" db="EMBL/GenBank/DDBJ databases">
        <title>Biosynthetic gene clusters of Dactylosporangioum fulvum.</title>
        <authorList>
            <person name="Caradec T."/>
        </authorList>
    </citation>
    <scope>NUCLEOTIDE SEQUENCE</scope>
    <source>
        <strain evidence="6">NRRL B-16292</strain>
    </source>
</reference>
<sequence length="179" mass="20104">MASQVLSRLTPRAREIVQAARELLEREGPEALSMRRLADRVGIRAASLYEHVRDKQALEATLISVGFEEQAELFARAVDGAADPIAALTVAYRDFAHRRPNLYRLMTERALRRDLLTPGVEEAAAKPLLDATGGDREHARALWAFAHGMVILELYERFPPGADLDDTWRRGLEAFRGDR</sequence>
<protein>
    <submittedName>
        <fullName evidence="6">TetR/AcrR family transcriptional regulator</fullName>
    </submittedName>
</protein>
<gene>
    <name evidence="6" type="ORF">Dfulv_28340</name>
</gene>
<dbReference type="PRINTS" id="PR00455">
    <property type="entry name" value="HTHTETR"/>
</dbReference>
<keyword evidence="7" id="KW-1185">Reference proteome</keyword>
<dbReference type="SUPFAM" id="SSF46689">
    <property type="entry name" value="Homeodomain-like"/>
    <property type="match status" value="1"/>
</dbReference>
<organism evidence="6 7">
    <name type="scientific">Dactylosporangium fulvum</name>
    <dbReference type="NCBI Taxonomy" id="53359"/>
    <lineage>
        <taxon>Bacteria</taxon>
        <taxon>Bacillati</taxon>
        <taxon>Actinomycetota</taxon>
        <taxon>Actinomycetes</taxon>
        <taxon>Micromonosporales</taxon>
        <taxon>Micromonosporaceae</taxon>
        <taxon>Dactylosporangium</taxon>
    </lineage>
</organism>
<evidence type="ECO:0000256" key="1">
    <source>
        <dbReference type="ARBA" id="ARBA00023015"/>
    </source>
</evidence>
<dbReference type="InterPro" id="IPR001647">
    <property type="entry name" value="HTH_TetR"/>
</dbReference>
<proteinExistence type="predicted"/>
<dbReference type="Pfam" id="PF00440">
    <property type="entry name" value="TetR_N"/>
    <property type="match status" value="1"/>
</dbReference>